<evidence type="ECO:0008006" key="3">
    <source>
        <dbReference type="Google" id="ProtNLM"/>
    </source>
</evidence>
<sequence>MGRSGTNYIFVTWSPPLAPNGALTGYFLYMDNTLVYQGGGRAHNVTNELRVGWNLRHVF</sequence>
<comment type="caution">
    <text evidence="1">The sequence shown here is derived from an EMBL/GenBank/DDBJ whole genome shotgun (WGS) entry which is preliminary data.</text>
</comment>
<dbReference type="InterPro" id="IPR003961">
    <property type="entry name" value="FN3_dom"/>
</dbReference>
<reference evidence="1" key="1">
    <citation type="journal article" date="2019" name="bioRxiv">
        <title>The Genome of the Zebra Mussel, Dreissena polymorpha: A Resource for Invasive Species Research.</title>
        <authorList>
            <person name="McCartney M.A."/>
            <person name="Auch B."/>
            <person name="Kono T."/>
            <person name="Mallez S."/>
            <person name="Zhang Y."/>
            <person name="Obille A."/>
            <person name="Becker A."/>
            <person name="Abrahante J.E."/>
            <person name="Garbe J."/>
            <person name="Badalamenti J.P."/>
            <person name="Herman A."/>
            <person name="Mangelson H."/>
            <person name="Liachko I."/>
            <person name="Sullivan S."/>
            <person name="Sone E.D."/>
            <person name="Koren S."/>
            <person name="Silverstein K.A.T."/>
            <person name="Beckman K.B."/>
            <person name="Gohl D.M."/>
        </authorList>
    </citation>
    <scope>NUCLEOTIDE SEQUENCE</scope>
    <source>
        <strain evidence="1">Duluth1</strain>
        <tissue evidence="1">Whole animal</tissue>
    </source>
</reference>
<evidence type="ECO:0000313" key="1">
    <source>
        <dbReference type="EMBL" id="KAH3846703.1"/>
    </source>
</evidence>
<dbReference type="Gene3D" id="2.60.40.10">
    <property type="entry name" value="Immunoglobulins"/>
    <property type="match status" value="1"/>
</dbReference>
<reference evidence="1" key="2">
    <citation type="submission" date="2020-11" db="EMBL/GenBank/DDBJ databases">
        <authorList>
            <person name="McCartney M.A."/>
            <person name="Auch B."/>
            <person name="Kono T."/>
            <person name="Mallez S."/>
            <person name="Becker A."/>
            <person name="Gohl D.M."/>
            <person name="Silverstein K.A.T."/>
            <person name="Koren S."/>
            <person name="Bechman K.B."/>
            <person name="Herman A."/>
            <person name="Abrahante J.E."/>
            <person name="Garbe J."/>
        </authorList>
    </citation>
    <scope>NUCLEOTIDE SEQUENCE</scope>
    <source>
        <strain evidence="1">Duluth1</strain>
        <tissue evidence="1">Whole animal</tissue>
    </source>
</reference>
<dbReference type="SUPFAM" id="SSF49265">
    <property type="entry name" value="Fibronectin type III"/>
    <property type="match status" value="1"/>
</dbReference>
<accession>A0A9D4QXM6</accession>
<organism evidence="1 2">
    <name type="scientific">Dreissena polymorpha</name>
    <name type="common">Zebra mussel</name>
    <name type="synonym">Mytilus polymorpha</name>
    <dbReference type="NCBI Taxonomy" id="45954"/>
    <lineage>
        <taxon>Eukaryota</taxon>
        <taxon>Metazoa</taxon>
        <taxon>Spiralia</taxon>
        <taxon>Lophotrochozoa</taxon>
        <taxon>Mollusca</taxon>
        <taxon>Bivalvia</taxon>
        <taxon>Autobranchia</taxon>
        <taxon>Heteroconchia</taxon>
        <taxon>Euheterodonta</taxon>
        <taxon>Imparidentia</taxon>
        <taxon>Neoheterodontei</taxon>
        <taxon>Myida</taxon>
        <taxon>Dreissenoidea</taxon>
        <taxon>Dreissenidae</taxon>
        <taxon>Dreissena</taxon>
    </lineage>
</organism>
<dbReference type="CDD" id="cd00063">
    <property type="entry name" value="FN3"/>
    <property type="match status" value="1"/>
</dbReference>
<dbReference type="InterPro" id="IPR013783">
    <property type="entry name" value="Ig-like_fold"/>
</dbReference>
<dbReference type="Proteomes" id="UP000828390">
    <property type="component" value="Unassembled WGS sequence"/>
</dbReference>
<evidence type="ECO:0000313" key="2">
    <source>
        <dbReference type="Proteomes" id="UP000828390"/>
    </source>
</evidence>
<keyword evidence="2" id="KW-1185">Reference proteome</keyword>
<proteinExistence type="predicted"/>
<name>A0A9D4QXM6_DREPO</name>
<dbReference type="AlphaFoldDB" id="A0A9D4QXM6"/>
<protein>
    <recommendedName>
        <fullName evidence="3">Fibronectin type-III domain-containing protein</fullName>
    </recommendedName>
</protein>
<dbReference type="InterPro" id="IPR036116">
    <property type="entry name" value="FN3_sf"/>
</dbReference>
<gene>
    <name evidence="1" type="ORF">DPMN_089005</name>
</gene>
<dbReference type="EMBL" id="JAIWYP010000003">
    <property type="protein sequence ID" value="KAH3846703.1"/>
    <property type="molecule type" value="Genomic_DNA"/>
</dbReference>